<feature type="transmembrane region" description="Helical" evidence="1">
    <location>
        <begin position="9"/>
        <end position="30"/>
    </location>
</feature>
<evidence type="ECO:0000256" key="1">
    <source>
        <dbReference type="SAM" id="Phobius"/>
    </source>
</evidence>
<protein>
    <submittedName>
        <fullName evidence="2">Uncharacterized protein</fullName>
    </submittedName>
</protein>
<keyword evidence="3" id="KW-1185">Reference proteome</keyword>
<feature type="transmembrane region" description="Helical" evidence="1">
    <location>
        <begin position="72"/>
        <end position="89"/>
    </location>
</feature>
<dbReference type="Proteomes" id="UP001519289">
    <property type="component" value="Unassembled WGS sequence"/>
</dbReference>
<reference evidence="2 3" key="1">
    <citation type="submission" date="2021-03" db="EMBL/GenBank/DDBJ databases">
        <title>Genomic Encyclopedia of Type Strains, Phase IV (KMG-IV): sequencing the most valuable type-strain genomes for metagenomic binning, comparative biology and taxonomic classification.</title>
        <authorList>
            <person name="Goeker M."/>
        </authorList>
    </citation>
    <scope>NUCLEOTIDE SEQUENCE [LARGE SCALE GENOMIC DNA]</scope>
    <source>
        <strain evidence="2 3">DSM 27138</strain>
    </source>
</reference>
<dbReference type="RefSeq" id="WP_209467312.1">
    <property type="nucleotide sequence ID" value="NZ_JAGGLG010000024.1"/>
</dbReference>
<evidence type="ECO:0000313" key="3">
    <source>
        <dbReference type="Proteomes" id="UP001519289"/>
    </source>
</evidence>
<comment type="caution">
    <text evidence="2">The sequence shown here is derived from an EMBL/GenBank/DDBJ whole genome shotgun (WGS) entry which is preliminary data.</text>
</comment>
<keyword evidence="1" id="KW-0812">Transmembrane</keyword>
<organism evidence="2 3">
    <name type="scientific">Symbiobacterium terraclitae</name>
    <dbReference type="NCBI Taxonomy" id="557451"/>
    <lineage>
        <taxon>Bacteria</taxon>
        <taxon>Bacillati</taxon>
        <taxon>Bacillota</taxon>
        <taxon>Clostridia</taxon>
        <taxon>Eubacteriales</taxon>
        <taxon>Symbiobacteriaceae</taxon>
        <taxon>Symbiobacterium</taxon>
    </lineage>
</organism>
<evidence type="ECO:0000313" key="2">
    <source>
        <dbReference type="EMBL" id="MBP2019193.1"/>
    </source>
</evidence>
<dbReference type="EMBL" id="JAGGLG010000024">
    <property type="protein sequence ID" value="MBP2019193.1"/>
    <property type="molecule type" value="Genomic_DNA"/>
</dbReference>
<sequence>MNPILQETLVIVFWSFLGSVGIGALGALLLDWPVSVTYMLSVLTIGPTLAVLRGRDRARDRLELGERAGVELLALIILLGLGWLGIHYLNI</sequence>
<proteinExistence type="predicted"/>
<accession>A0ABS4JUH8</accession>
<name>A0ABS4JUH8_9FIRM</name>
<feature type="transmembrane region" description="Helical" evidence="1">
    <location>
        <begin position="36"/>
        <end position="52"/>
    </location>
</feature>
<keyword evidence="1" id="KW-0472">Membrane</keyword>
<keyword evidence="1" id="KW-1133">Transmembrane helix</keyword>
<gene>
    <name evidence="2" type="ORF">J2Z79_002618</name>
</gene>